<gene>
    <name evidence="1" type="ORF">RHMOL_Rhmol07G0161900</name>
</gene>
<protein>
    <submittedName>
        <fullName evidence="1">Uncharacterized protein</fullName>
    </submittedName>
</protein>
<comment type="caution">
    <text evidence="1">The sequence shown here is derived from an EMBL/GenBank/DDBJ whole genome shotgun (WGS) entry which is preliminary data.</text>
</comment>
<organism evidence="1 2">
    <name type="scientific">Rhododendron molle</name>
    <name type="common">Chinese azalea</name>
    <name type="synonym">Azalea mollis</name>
    <dbReference type="NCBI Taxonomy" id="49168"/>
    <lineage>
        <taxon>Eukaryota</taxon>
        <taxon>Viridiplantae</taxon>
        <taxon>Streptophyta</taxon>
        <taxon>Embryophyta</taxon>
        <taxon>Tracheophyta</taxon>
        <taxon>Spermatophyta</taxon>
        <taxon>Magnoliopsida</taxon>
        <taxon>eudicotyledons</taxon>
        <taxon>Gunneridae</taxon>
        <taxon>Pentapetalae</taxon>
        <taxon>asterids</taxon>
        <taxon>Ericales</taxon>
        <taxon>Ericaceae</taxon>
        <taxon>Ericoideae</taxon>
        <taxon>Rhodoreae</taxon>
        <taxon>Rhododendron</taxon>
    </lineage>
</organism>
<sequence length="116" mass="13456">MAQKLKHKVLVVAHKICYMPKIIHVNFRCGTGCYIPSQFIRFSFFQHFLPATCGTGLFSRYYTSVLNSAMRGSKRKILFYLMLCIATGEVLLWYLPFIIHDSTLNIKVLMRKCLTL</sequence>
<keyword evidence="2" id="KW-1185">Reference proteome</keyword>
<proteinExistence type="predicted"/>
<reference evidence="1" key="1">
    <citation type="submission" date="2022-02" db="EMBL/GenBank/DDBJ databases">
        <title>Plant Genome Project.</title>
        <authorList>
            <person name="Zhang R.-G."/>
        </authorList>
    </citation>
    <scope>NUCLEOTIDE SEQUENCE</scope>
    <source>
        <strain evidence="1">AT1</strain>
    </source>
</reference>
<evidence type="ECO:0000313" key="2">
    <source>
        <dbReference type="Proteomes" id="UP001062846"/>
    </source>
</evidence>
<accession>A0ACC0N1W7</accession>
<dbReference type="EMBL" id="CM046394">
    <property type="protein sequence ID" value="KAI8546991.1"/>
    <property type="molecule type" value="Genomic_DNA"/>
</dbReference>
<dbReference type="Proteomes" id="UP001062846">
    <property type="component" value="Chromosome 7"/>
</dbReference>
<name>A0ACC0N1W7_RHOML</name>
<evidence type="ECO:0000313" key="1">
    <source>
        <dbReference type="EMBL" id="KAI8546991.1"/>
    </source>
</evidence>